<feature type="region of interest" description="Disordered" evidence="1">
    <location>
        <begin position="99"/>
        <end position="138"/>
    </location>
</feature>
<keyword evidence="2" id="KW-0472">Membrane</keyword>
<dbReference type="OrthoDB" id="205993at2759"/>
<dbReference type="EMBL" id="BGZK01002140">
    <property type="protein sequence ID" value="GBP91073.1"/>
    <property type="molecule type" value="Genomic_DNA"/>
</dbReference>
<evidence type="ECO:0000313" key="4">
    <source>
        <dbReference type="Proteomes" id="UP000299102"/>
    </source>
</evidence>
<evidence type="ECO:0000256" key="2">
    <source>
        <dbReference type="SAM" id="Phobius"/>
    </source>
</evidence>
<protein>
    <submittedName>
        <fullName evidence="3">Uncharacterized protein</fullName>
    </submittedName>
</protein>
<reference evidence="3 4" key="1">
    <citation type="journal article" date="2019" name="Commun. Biol.">
        <title>The bagworm genome reveals a unique fibroin gene that provides high tensile strength.</title>
        <authorList>
            <person name="Kono N."/>
            <person name="Nakamura H."/>
            <person name="Ohtoshi R."/>
            <person name="Tomita M."/>
            <person name="Numata K."/>
            <person name="Arakawa K."/>
        </authorList>
    </citation>
    <scope>NUCLEOTIDE SEQUENCE [LARGE SCALE GENOMIC DNA]</scope>
</reference>
<keyword evidence="2" id="KW-0812">Transmembrane</keyword>
<evidence type="ECO:0000313" key="3">
    <source>
        <dbReference type="EMBL" id="GBP91073.1"/>
    </source>
</evidence>
<dbReference type="InterPro" id="IPR036259">
    <property type="entry name" value="MFS_trans_sf"/>
</dbReference>
<accession>A0A4C1ZW65</accession>
<dbReference type="AlphaFoldDB" id="A0A4C1ZW65"/>
<keyword evidence="2" id="KW-1133">Transmembrane helix</keyword>
<dbReference type="Proteomes" id="UP000299102">
    <property type="component" value="Unassembled WGS sequence"/>
</dbReference>
<proteinExistence type="predicted"/>
<feature type="transmembrane region" description="Helical" evidence="2">
    <location>
        <begin position="47"/>
        <end position="71"/>
    </location>
</feature>
<feature type="compositionally biased region" description="Pro residues" evidence="1">
    <location>
        <begin position="115"/>
        <end position="131"/>
    </location>
</feature>
<sequence>MPRGLPTSVLCIAAAEFCERFSFCGLRTILSLYLRNALCLHENGATVVYHVFIMMCYTMPLLGAVLADNYIGRYRKKKLRFEGSTSLLRSRSTVNMALKSSHDATQSHRRFPAPSRTPSPAAPCRPSPPSQRPGCDPRNYGFHDSTGEYSSCDKFSRCLHFYWRSNAQFSKGFPGLFTKRSI</sequence>
<evidence type="ECO:0000256" key="1">
    <source>
        <dbReference type="SAM" id="MobiDB-lite"/>
    </source>
</evidence>
<organism evidence="3 4">
    <name type="scientific">Eumeta variegata</name>
    <name type="common">Bagworm moth</name>
    <name type="synonym">Eumeta japonica</name>
    <dbReference type="NCBI Taxonomy" id="151549"/>
    <lineage>
        <taxon>Eukaryota</taxon>
        <taxon>Metazoa</taxon>
        <taxon>Ecdysozoa</taxon>
        <taxon>Arthropoda</taxon>
        <taxon>Hexapoda</taxon>
        <taxon>Insecta</taxon>
        <taxon>Pterygota</taxon>
        <taxon>Neoptera</taxon>
        <taxon>Endopterygota</taxon>
        <taxon>Lepidoptera</taxon>
        <taxon>Glossata</taxon>
        <taxon>Ditrysia</taxon>
        <taxon>Tineoidea</taxon>
        <taxon>Psychidae</taxon>
        <taxon>Oiketicinae</taxon>
        <taxon>Eumeta</taxon>
    </lineage>
</organism>
<keyword evidence="4" id="KW-1185">Reference proteome</keyword>
<comment type="caution">
    <text evidence="3">The sequence shown here is derived from an EMBL/GenBank/DDBJ whole genome shotgun (WGS) entry which is preliminary data.</text>
</comment>
<gene>
    <name evidence="3" type="ORF">EVAR_68415_1</name>
</gene>
<name>A0A4C1ZW65_EUMVA</name>
<dbReference type="Gene3D" id="1.20.1250.20">
    <property type="entry name" value="MFS general substrate transporter like domains"/>
    <property type="match status" value="1"/>
</dbReference>